<keyword evidence="2" id="KW-0812">Transmembrane</keyword>
<dbReference type="OrthoDB" id="9972157at2"/>
<dbReference type="Proteomes" id="UP000192923">
    <property type="component" value="Unassembled WGS sequence"/>
</dbReference>
<organism evidence="3 4">
    <name type="scientific">Methylomagnum ishizawai</name>
    <dbReference type="NCBI Taxonomy" id="1760988"/>
    <lineage>
        <taxon>Bacteria</taxon>
        <taxon>Pseudomonadati</taxon>
        <taxon>Pseudomonadota</taxon>
        <taxon>Gammaproteobacteria</taxon>
        <taxon>Methylococcales</taxon>
        <taxon>Methylococcaceae</taxon>
        <taxon>Methylomagnum</taxon>
    </lineage>
</organism>
<keyword evidence="2" id="KW-0472">Membrane</keyword>
<keyword evidence="4" id="KW-1185">Reference proteome</keyword>
<protein>
    <submittedName>
        <fullName evidence="3">Uncharacterized protein</fullName>
    </submittedName>
</protein>
<reference evidence="3 4" key="1">
    <citation type="submission" date="2016-12" db="EMBL/GenBank/DDBJ databases">
        <authorList>
            <person name="Song W.-J."/>
            <person name="Kurnit D.M."/>
        </authorList>
    </citation>
    <scope>NUCLEOTIDE SEQUENCE [LARGE SCALE GENOMIC DNA]</scope>
    <source>
        <strain evidence="3 4">175</strain>
    </source>
</reference>
<gene>
    <name evidence="3" type="ORF">SAMN02949497_1522</name>
</gene>
<proteinExistence type="predicted"/>
<dbReference type="AlphaFoldDB" id="A0A1Y6D062"/>
<keyword evidence="1" id="KW-0175">Coiled coil</keyword>
<feature type="transmembrane region" description="Helical" evidence="2">
    <location>
        <begin position="7"/>
        <end position="26"/>
    </location>
</feature>
<evidence type="ECO:0000313" key="4">
    <source>
        <dbReference type="Proteomes" id="UP000192923"/>
    </source>
</evidence>
<dbReference type="RefSeq" id="WP_125468841.1">
    <property type="nucleotide sequence ID" value="NZ_FXAM01000001.1"/>
</dbReference>
<keyword evidence="2" id="KW-1133">Transmembrane helix</keyword>
<sequence length="441" mass="49882">MKNQKSLMVFSVAFIIVILYFFSGIYKHFKQDIDNIANYIYLLVFNVFIITIIVLSLVVFIHKKLEEYGSHWSFITEALIVVLLIGIFIEVPHVNHFLQEGVMETIREELNKHDASVLALKNALIDREDEIRVLRNDKSNISAAQAEINSLKNNLIALRAEKDQLKEIIKMDYLVGWEIETKNALERCGECRSNLPDNCQCKRIAIKESINSSPIPNEFSIPKYDKNGVFDNSLIFSRMGYIYLVYASDLLKLDLGVDRATFKGNGISSPPVDSSMVGIPEYWAPNKNDGDGNVITCSIVNSSSKDTGRKVGDILQAARKPSGINDNKAILCKNIQQAGQAIRYSKNRDRPALFRCHKFPSAFYKNTVGRPEAKRVFFSRLSDVFDLSIAEACTKTGRNLSGQANQEETLFVWIFIPDDPQEVISATWENLIKKYGLLVGF</sequence>
<dbReference type="EMBL" id="FXAM01000001">
    <property type="protein sequence ID" value="SMF94213.1"/>
    <property type="molecule type" value="Genomic_DNA"/>
</dbReference>
<evidence type="ECO:0000256" key="2">
    <source>
        <dbReference type="SAM" id="Phobius"/>
    </source>
</evidence>
<feature type="coiled-coil region" evidence="1">
    <location>
        <begin position="134"/>
        <end position="168"/>
    </location>
</feature>
<name>A0A1Y6D062_9GAMM</name>
<feature type="transmembrane region" description="Helical" evidence="2">
    <location>
        <begin position="72"/>
        <end position="89"/>
    </location>
</feature>
<evidence type="ECO:0000256" key="1">
    <source>
        <dbReference type="SAM" id="Coils"/>
    </source>
</evidence>
<feature type="transmembrane region" description="Helical" evidence="2">
    <location>
        <begin position="38"/>
        <end position="60"/>
    </location>
</feature>
<evidence type="ECO:0000313" key="3">
    <source>
        <dbReference type="EMBL" id="SMF94213.1"/>
    </source>
</evidence>
<accession>A0A1Y6D062</accession>